<proteinExistence type="predicted"/>
<dbReference type="Proteomes" id="UP000274046">
    <property type="component" value="Unassembled WGS sequence"/>
</dbReference>
<gene>
    <name evidence="1" type="ORF">D7004_10530</name>
</gene>
<sequence length="80" mass="9497">MKNISCFYKVEDDIFTSGIYFKDFSTALEMTVLRFKFSMFKDFSAALEMTTLSKFNLKYLQKQKLIRPDRTKSPEDEERG</sequence>
<name>A0A3N0BVA3_9SPHI</name>
<dbReference type="AlphaFoldDB" id="A0A3N0BVA3"/>
<dbReference type="EMBL" id="RBEE01000018">
    <property type="protein sequence ID" value="RNL53225.1"/>
    <property type="molecule type" value="Genomic_DNA"/>
</dbReference>
<reference evidence="1 2" key="1">
    <citation type="submission" date="2018-10" db="EMBL/GenBank/DDBJ databases">
        <title>Genome sequencing of Pedobacter jejuensis TNB23.</title>
        <authorList>
            <person name="Cho Y.-J."/>
            <person name="Cho A."/>
            <person name="Kim O.-S."/>
        </authorList>
    </citation>
    <scope>NUCLEOTIDE SEQUENCE [LARGE SCALE GENOMIC DNA]</scope>
    <source>
        <strain evidence="1 2">TNB23</strain>
    </source>
</reference>
<comment type="caution">
    <text evidence="1">The sequence shown here is derived from an EMBL/GenBank/DDBJ whole genome shotgun (WGS) entry which is preliminary data.</text>
</comment>
<accession>A0A3N0BVA3</accession>
<protein>
    <submittedName>
        <fullName evidence="1">Uncharacterized protein</fullName>
    </submittedName>
</protein>
<organism evidence="1 2">
    <name type="scientific">Pedobacter jejuensis</name>
    <dbReference type="NCBI Taxonomy" id="1268550"/>
    <lineage>
        <taxon>Bacteria</taxon>
        <taxon>Pseudomonadati</taxon>
        <taxon>Bacteroidota</taxon>
        <taxon>Sphingobacteriia</taxon>
        <taxon>Sphingobacteriales</taxon>
        <taxon>Sphingobacteriaceae</taxon>
        <taxon>Pedobacter</taxon>
    </lineage>
</organism>
<evidence type="ECO:0000313" key="2">
    <source>
        <dbReference type="Proteomes" id="UP000274046"/>
    </source>
</evidence>
<evidence type="ECO:0000313" key="1">
    <source>
        <dbReference type="EMBL" id="RNL53225.1"/>
    </source>
</evidence>
<keyword evidence="2" id="KW-1185">Reference proteome</keyword>
<dbReference type="RefSeq" id="WP_123205823.1">
    <property type="nucleotide sequence ID" value="NZ_RBEE01000018.1"/>
</dbReference>